<dbReference type="RefSeq" id="WP_173576134.1">
    <property type="nucleotide sequence ID" value="NZ_WOSW01000003.1"/>
</dbReference>
<protein>
    <recommendedName>
        <fullName evidence="3">DUF551 domain-containing protein</fullName>
    </recommendedName>
</protein>
<comment type="caution">
    <text evidence="1">The sequence shown here is derived from an EMBL/GenBank/DDBJ whole genome shotgun (WGS) entry which is preliminary data.</text>
</comment>
<keyword evidence="2" id="KW-1185">Reference proteome</keyword>
<name>A0ABX0K567_9PROT</name>
<sequence length="116" mass="13501">MSQRPDTRHLISDEQLESAARAYYNYCDASWYDLDPRAQTHYRTRMQLALSEFVAHIWRPIESAPRDGSAVLLFHHMPGRGDYVWLDKWDGQDRAWMTAPRAAPTHWMPVPPPPAP</sequence>
<evidence type="ECO:0000313" key="1">
    <source>
        <dbReference type="EMBL" id="NHO31524.1"/>
    </source>
</evidence>
<dbReference type="EMBL" id="WOSW01000003">
    <property type="protein sequence ID" value="NHO31524.1"/>
    <property type="molecule type" value="Genomic_DNA"/>
</dbReference>
<proteinExistence type="predicted"/>
<evidence type="ECO:0008006" key="3">
    <source>
        <dbReference type="Google" id="ProtNLM"/>
    </source>
</evidence>
<accession>A0ABX0K567</accession>
<organism evidence="1 2">
    <name type="scientific">Acetobacter fallax</name>
    <dbReference type="NCBI Taxonomy" id="1737473"/>
    <lineage>
        <taxon>Bacteria</taxon>
        <taxon>Pseudomonadati</taxon>
        <taxon>Pseudomonadota</taxon>
        <taxon>Alphaproteobacteria</taxon>
        <taxon>Acetobacterales</taxon>
        <taxon>Acetobacteraceae</taxon>
        <taxon>Acetobacter</taxon>
    </lineage>
</organism>
<dbReference type="Proteomes" id="UP000615326">
    <property type="component" value="Unassembled WGS sequence"/>
</dbReference>
<reference evidence="1 2" key="1">
    <citation type="journal article" date="2020" name="Int. J. Syst. Evol. Microbiol.">
        <title>Novel acetic acid bacteria from cider fermentations: Acetobacter conturbans sp. nov. and Acetobacter fallax sp. nov.</title>
        <authorList>
            <person name="Sombolestani A.S."/>
            <person name="Cleenwerck I."/>
            <person name="Cnockaert M."/>
            <person name="Borremans W."/>
            <person name="Wieme A.D."/>
            <person name="De Vuyst L."/>
            <person name="Vandamme P."/>
        </authorList>
    </citation>
    <scope>NUCLEOTIDE SEQUENCE [LARGE SCALE GENOMIC DNA]</scope>
    <source>
        <strain evidence="1 2">LMG 1637</strain>
    </source>
</reference>
<gene>
    <name evidence="1" type="ORF">GOB84_02920</name>
</gene>
<evidence type="ECO:0000313" key="2">
    <source>
        <dbReference type="Proteomes" id="UP000615326"/>
    </source>
</evidence>